<reference evidence="3 4" key="1">
    <citation type="journal article" date="2014" name="Nat. Genet.">
        <title>Genome sequence of the hot pepper provides insights into the evolution of pungency in Capsicum species.</title>
        <authorList>
            <person name="Kim S."/>
            <person name="Park M."/>
            <person name="Yeom S.I."/>
            <person name="Kim Y.M."/>
            <person name="Lee J.M."/>
            <person name="Lee H.A."/>
            <person name="Seo E."/>
            <person name="Choi J."/>
            <person name="Cheong K."/>
            <person name="Kim K.T."/>
            <person name="Jung K."/>
            <person name="Lee G.W."/>
            <person name="Oh S.K."/>
            <person name="Bae C."/>
            <person name="Kim S.B."/>
            <person name="Lee H.Y."/>
            <person name="Kim S.Y."/>
            <person name="Kim M.S."/>
            <person name="Kang B.C."/>
            <person name="Jo Y.D."/>
            <person name="Yang H.B."/>
            <person name="Jeong H.J."/>
            <person name="Kang W.H."/>
            <person name="Kwon J.K."/>
            <person name="Shin C."/>
            <person name="Lim J.Y."/>
            <person name="Park J.H."/>
            <person name="Huh J.H."/>
            <person name="Kim J.S."/>
            <person name="Kim B.D."/>
            <person name="Cohen O."/>
            <person name="Paran I."/>
            <person name="Suh M.C."/>
            <person name="Lee S.B."/>
            <person name="Kim Y.K."/>
            <person name="Shin Y."/>
            <person name="Noh S.J."/>
            <person name="Park J."/>
            <person name="Seo Y.S."/>
            <person name="Kwon S.Y."/>
            <person name="Kim H.A."/>
            <person name="Park J.M."/>
            <person name="Kim H.J."/>
            <person name="Choi S.B."/>
            <person name="Bosland P.W."/>
            <person name="Reeves G."/>
            <person name="Jo S.H."/>
            <person name="Lee B.W."/>
            <person name="Cho H.T."/>
            <person name="Choi H.S."/>
            <person name="Lee M.S."/>
            <person name="Yu Y."/>
            <person name="Do Choi Y."/>
            <person name="Park B.S."/>
            <person name="van Deynze A."/>
            <person name="Ashrafi H."/>
            <person name="Hill T."/>
            <person name="Kim W.T."/>
            <person name="Pai H.S."/>
            <person name="Ahn H.K."/>
            <person name="Yeam I."/>
            <person name="Giovannoni J.J."/>
            <person name="Rose J.K."/>
            <person name="Sorensen I."/>
            <person name="Lee S.J."/>
            <person name="Kim R.W."/>
            <person name="Choi I.Y."/>
            <person name="Choi B.S."/>
            <person name="Lim J.S."/>
            <person name="Lee Y.H."/>
            <person name="Choi D."/>
        </authorList>
    </citation>
    <scope>NUCLEOTIDE SEQUENCE [LARGE SCALE GENOMIC DNA]</scope>
    <source>
        <strain evidence="4">cv. CM334</strain>
    </source>
</reference>
<name>A0A2G2ZCQ4_CAPAN</name>
<gene>
    <name evidence="3" type="ORF">T459_17835</name>
</gene>
<proteinExistence type="predicted"/>
<keyword evidence="1" id="KW-0547">Nucleotide-binding</keyword>
<dbReference type="STRING" id="4072.A0A2G2ZCQ4"/>
<evidence type="ECO:0000256" key="1">
    <source>
        <dbReference type="ARBA" id="ARBA00022741"/>
    </source>
</evidence>
<dbReference type="InterPro" id="IPR051701">
    <property type="entry name" value="Mito_OM_Translocase_MSP1"/>
</dbReference>
<protein>
    <submittedName>
        <fullName evidence="3">Uncharacterized protein</fullName>
    </submittedName>
</protein>
<sequence>MTFLVNPIKVDEASVKAQKGKQLVHKQLPFSFLLKSLSTLGKMHDKGKQVATTNKYLTKLLSNKVVIHMPQDEALLSTWKQELDHDVDTLRMKENFNSFQRLRLSEENFNSLQRDVELEGEFEKKLLSDVIAPSDIGVTFDDIGALENV</sequence>
<dbReference type="EMBL" id="AYRZ02000006">
    <property type="protein sequence ID" value="PHT79783.1"/>
    <property type="molecule type" value="Genomic_DNA"/>
</dbReference>
<dbReference type="Gramene" id="PHT79783">
    <property type="protein sequence ID" value="PHT79783"/>
    <property type="gene ID" value="T459_17835"/>
</dbReference>
<evidence type="ECO:0000256" key="2">
    <source>
        <dbReference type="ARBA" id="ARBA00022840"/>
    </source>
</evidence>
<dbReference type="PANTHER" id="PTHR45644">
    <property type="entry name" value="AAA ATPASE, PUTATIVE (AFU_ORTHOLOGUE AFUA_2G12920)-RELATED-RELATED"/>
    <property type="match status" value="1"/>
</dbReference>
<keyword evidence="2" id="KW-0067">ATP-binding</keyword>
<reference evidence="3 4" key="2">
    <citation type="journal article" date="2017" name="Genome Biol.">
        <title>New reference genome sequences of hot pepper reveal the massive evolution of plant disease-resistance genes by retroduplication.</title>
        <authorList>
            <person name="Kim S."/>
            <person name="Park J."/>
            <person name="Yeom S.I."/>
            <person name="Kim Y.M."/>
            <person name="Seo E."/>
            <person name="Kim K.T."/>
            <person name="Kim M.S."/>
            <person name="Lee J.M."/>
            <person name="Cheong K."/>
            <person name="Shin H.S."/>
            <person name="Kim S.B."/>
            <person name="Han K."/>
            <person name="Lee J."/>
            <person name="Park M."/>
            <person name="Lee H.A."/>
            <person name="Lee H.Y."/>
            <person name="Lee Y."/>
            <person name="Oh S."/>
            <person name="Lee J.H."/>
            <person name="Choi E."/>
            <person name="Choi E."/>
            <person name="Lee S.E."/>
            <person name="Jeon J."/>
            <person name="Kim H."/>
            <person name="Choi G."/>
            <person name="Song H."/>
            <person name="Lee J."/>
            <person name="Lee S.C."/>
            <person name="Kwon J.K."/>
            <person name="Lee H.Y."/>
            <person name="Koo N."/>
            <person name="Hong Y."/>
            <person name="Kim R.W."/>
            <person name="Kang W.H."/>
            <person name="Huh J.H."/>
            <person name="Kang B.C."/>
            <person name="Yang T.J."/>
            <person name="Lee Y.H."/>
            <person name="Bennetzen J.L."/>
            <person name="Choi D."/>
        </authorList>
    </citation>
    <scope>NUCLEOTIDE SEQUENCE [LARGE SCALE GENOMIC DNA]</scope>
    <source>
        <strain evidence="4">cv. CM334</strain>
    </source>
</reference>
<evidence type="ECO:0000313" key="4">
    <source>
        <dbReference type="Proteomes" id="UP000222542"/>
    </source>
</evidence>
<keyword evidence="4" id="KW-1185">Reference proteome</keyword>
<accession>A0A2G2ZCQ4</accession>
<comment type="caution">
    <text evidence="3">The sequence shown here is derived from an EMBL/GenBank/DDBJ whole genome shotgun (WGS) entry which is preliminary data.</text>
</comment>
<dbReference type="AlphaFoldDB" id="A0A2G2ZCQ4"/>
<dbReference type="Proteomes" id="UP000222542">
    <property type="component" value="Unassembled WGS sequence"/>
</dbReference>
<dbReference type="PANTHER" id="PTHR45644:SF39">
    <property type="entry name" value="AAA-TYPE ATPASE FAMILY PROTEIN-RELATED"/>
    <property type="match status" value="1"/>
</dbReference>
<dbReference type="GO" id="GO:0005524">
    <property type="term" value="F:ATP binding"/>
    <property type="evidence" value="ECO:0007669"/>
    <property type="project" value="UniProtKB-KW"/>
</dbReference>
<evidence type="ECO:0000313" key="3">
    <source>
        <dbReference type="EMBL" id="PHT79783.1"/>
    </source>
</evidence>
<organism evidence="3 4">
    <name type="scientific">Capsicum annuum</name>
    <name type="common">Capsicum pepper</name>
    <dbReference type="NCBI Taxonomy" id="4072"/>
    <lineage>
        <taxon>Eukaryota</taxon>
        <taxon>Viridiplantae</taxon>
        <taxon>Streptophyta</taxon>
        <taxon>Embryophyta</taxon>
        <taxon>Tracheophyta</taxon>
        <taxon>Spermatophyta</taxon>
        <taxon>Magnoliopsida</taxon>
        <taxon>eudicotyledons</taxon>
        <taxon>Gunneridae</taxon>
        <taxon>Pentapetalae</taxon>
        <taxon>asterids</taxon>
        <taxon>lamiids</taxon>
        <taxon>Solanales</taxon>
        <taxon>Solanaceae</taxon>
        <taxon>Solanoideae</taxon>
        <taxon>Capsiceae</taxon>
        <taxon>Capsicum</taxon>
    </lineage>
</organism>